<evidence type="ECO:0000256" key="7">
    <source>
        <dbReference type="ARBA" id="ARBA00023136"/>
    </source>
</evidence>
<dbReference type="EC" id="2.3.1.269" evidence="9"/>
<dbReference type="SUPFAM" id="SSF56317">
    <property type="entry name" value="Carbon-nitrogen hydrolase"/>
    <property type="match status" value="1"/>
</dbReference>
<evidence type="ECO:0000256" key="9">
    <source>
        <dbReference type="HAMAP-Rule" id="MF_01148"/>
    </source>
</evidence>
<evidence type="ECO:0000256" key="1">
    <source>
        <dbReference type="ARBA" id="ARBA00004651"/>
    </source>
</evidence>
<accession>A0ABY7GIA5</accession>
<comment type="similarity">
    <text evidence="2 9">Belongs to the CN hydrolase family. Apolipoprotein N-acyltransferase subfamily.</text>
</comment>
<evidence type="ECO:0000313" key="11">
    <source>
        <dbReference type="EMBL" id="WAR43900.1"/>
    </source>
</evidence>
<dbReference type="PROSITE" id="PS50263">
    <property type="entry name" value="CN_HYDROLASE"/>
    <property type="match status" value="1"/>
</dbReference>
<organism evidence="11 12">
    <name type="scientific">Methylomonas rapida</name>
    <dbReference type="NCBI Taxonomy" id="2963939"/>
    <lineage>
        <taxon>Bacteria</taxon>
        <taxon>Pseudomonadati</taxon>
        <taxon>Pseudomonadota</taxon>
        <taxon>Gammaproteobacteria</taxon>
        <taxon>Methylococcales</taxon>
        <taxon>Methylococcaceae</taxon>
        <taxon>Methylomonas</taxon>
    </lineage>
</organism>
<evidence type="ECO:0000256" key="3">
    <source>
        <dbReference type="ARBA" id="ARBA00022475"/>
    </source>
</evidence>
<proteinExistence type="inferred from homology"/>
<dbReference type="Pfam" id="PF20154">
    <property type="entry name" value="LNT_N"/>
    <property type="match status" value="1"/>
</dbReference>
<dbReference type="Proteomes" id="UP001162780">
    <property type="component" value="Chromosome"/>
</dbReference>
<comment type="function">
    <text evidence="9">Catalyzes the phospholipid dependent N-acylation of the N-terminal cysteine of apolipoprotein, the last step in lipoprotein maturation.</text>
</comment>
<keyword evidence="8 9" id="KW-0012">Acyltransferase</keyword>
<dbReference type="NCBIfam" id="TIGR00546">
    <property type="entry name" value="lnt"/>
    <property type="match status" value="1"/>
</dbReference>
<sequence length="502" mass="55467">MNRFLEWKWEILAPLFGVMLTLAFAPYDFAYLALIALAFFYRFCNELSAVRAAVTGYLFGLGLFGSGIWWVYVSMHDFGGANPLSAGFLTVLLTGLWAGFPALTAALSVKVFSKIGAGIRVIAFAWIWVAMEYVRGNWIFNGFPWLQVAYSQIETPLAGFAPIGGVYGSGFLLALSAAILAEIWCKRSLSRLGSVVLILIWGGGFGLKGGVWTHAIGEPITVTLVQGNIDQNQKWQPNQRLRTLTLYRQFTEQHWDSDVVIWPETSVPAFMTEVKDWFLDPLARQAREHGVDLVISLPVNGAGKDYYNSVITLGEHEALYHKIHLLPFGEYLPLQPLSGWVLDQLQIPLGNFTAGSDEQPLLQAGGYSFVTTICYEDAFGELVRRQAAQAAYLVNVTNDGWFGDTAEPHQHMQMAQMRALETGRYLVRATNTGLSGFVQPDGRLGKQAPLFTSMTLTDTIVPMAGSTPYVRLGDQGVFMVLIGLVALSQAWACLPRRQQQSA</sequence>
<dbReference type="EMBL" id="CP113517">
    <property type="protein sequence ID" value="WAR43900.1"/>
    <property type="molecule type" value="Genomic_DNA"/>
</dbReference>
<dbReference type="InterPro" id="IPR045378">
    <property type="entry name" value="LNT_N"/>
</dbReference>
<evidence type="ECO:0000256" key="8">
    <source>
        <dbReference type="ARBA" id="ARBA00023315"/>
    </source>
</evidence>
<evidence type="ECO:0000256" key="4">
    <source>
        <dbReference type="ARBA" id="ARBA00022679"/>
    </source>
</evidence>
<dbReference type="Pfam" id="PF00795">
    <property type="entry name" value="CN_hydrolase"/>
    <property type="match status" value="1"/>
</dbReference>
<keyword evidence="7 9" id="KW-0472">Membrane</keyword>
<dbReference type="InterPro" id="IPR003010">
    <property type="entry name" value="C-N_Hydrolase"/>
</dbReference>
<feature type="transmembrane region" description="Helical" evidence="9">
    <location>
        <begin position="84"/>
        <end position="109"/>
    </location>
</feature>
<keyword evidence="3 9" id="KW-1003">Cell membrane</keyword>
<dbReference type="PANTHER" id="PTHR38686:SF1">
    <property type="entry name" value="APOLIPOPROTEIN N-ACYLTRANSFERASE"/>
    <property type="match status" value="1"/>
</dbReference>
<comment type="subcellular location">
    <subcellularLocation>
        <location evidence="1 9">Cell membrane</location>
        <topology evidence="1 9">Multi-pass membrane protein</topology>
    </subcellularLocation>
</comment>
<feature type="transmembrane region" description="Helical" evidence="9">
    <location>
        <begin position="121"/>
        <end position="140"/>
    </location>
</feature>
<feature type="transmembrane region" description="Helical" evidence="9">
    <location>
        <begin position="192"/>
        <end position="212"/>
    </location>
</feature>
<evidence type="ECO:0000259" key="10">
    <source>
        <dbReference type="PROSITE" id="PS50263"/>
    </source>
</evidence>
<feature type="transmembrane region" description="Helical" evidence="9">
    <location>
        <begin position="52"/>
        <end position="72"/>
    </location>
</feature>
<keyword evidence="5 9" id="KW-0812">Transmembrane</keyword>
<keyword evidence="4 9" id="KW-0808">Transferase</keyword>
<feature type="domain" description="CN hydrolase" evidence="10">
    <location>
        <begin position="225"/>
        <end position="463"/>
    </location>
</feature>
<comment type="catalytic activity">
    <reaction evidence="9">
        <text>N-terminal S-1,2-diacyl-sn-glyceryl-L-cysteinyl-[lipoprotein] + a glycerophospholipid = N-acyl-S-1,2-diacyl-sn-glyceryl-L-cysteinyl-[lipoprotein] + a 2-acyl-sn-glycero-3-phospholipid + H(+)</text>
        <dbReference type="Rhea" id="RHEA:48228"/>
        <dbReference type="Rhea" id="RHEA-COMP:14681"/>
        <dbReference type="Rhea" id="RHEA-COMP:14684"/>
        <dbReference type="ChEBI" id="CHEBI:15378"/>
        <dbReference type="ChEBI" id="CHEBI:136912"/>
        <dbReference type="ChEBI" id="CHEBI:140656"/>
        <dbReference type="ChEBI" id="CHEBI:140657"/>
        <dbReference type="ChEBI" id="CHEBI:140660"/>
        <dbReference type="EC" id="2.3.1.269"/>
    </reaction>
</comment>
<feature type="transmembrane region" description="Helical" evidence="9">
    <location>
        <begin position="160"/>
        <end position="180"/>
    </location>
</feature>
<protein>
    <recommendedName>
        <fullName evidence="9">Apolipoprotein N-acyltransferase</fullName>
        <shortName evidence="9">ALP N-acyltransferase</shortName>
        <ecNumber evidence="9">2.3.1.269</ecNumber>
    </recommendedName>
</protein>
<dbReference type="RefSeq" id="WP_255188887.1">
    <property type="nucleotide sequence ID" value="NZ_CP113517.1"/>
</dbReference>
<keyword evidence="6 9" id="KW-1133">Transmembrane helix</keyword>
<comment type="pathway">
    <text evidence="9">Protein modification; lipoprotein biosynthesis (N-acyl transfer).</text>
</comment>
<feature type="transmembrane region" description="Helical" evidence="9">
    <location>
        <begin position="12"/>
        <end position="40"/>
    </location>
</feature>
<name>A0ABY7GIA5_9GAMM</name>
<evidence type="ECO:0000256" key="2">
    <source>
        <dbReference type="ARBA" id="ARBA00010065"/>
    </source>
</evidence>
<dbReference type="Gene3D" id="3.60.110.10">
    <property type="entry name" value="Carbon-nitrogen hydrolase"/>
    <property type="match status" value="1"/>
</dbReference>
<gene>
    <name evidence="9 11" type="primary">lnt</name>
    <name evidence="11" type="ORF">NM686_016205</name>
</gene>
<dbReference type="HAMAP" id="MF_01148">
    <property type="entry name" value="Lnt"/>
    <property type="match status" value="1"/>
</dbReference>
<dbReference type="InterPro" id="IPR004563">
    <property type="entry name" value="Apolipo_AcylTrfase"/>
</dbReference>
<evidence type="ECO:0000256" key="6">
    <source>
        <dbReference type="ARBA" id="ARBA00022989"/>
    </source>
</evidence>
<reference evidence="11" key="1">
    <citation type="submission" date="2022-11" db="EMBL/GenBank/DDBJ databases">
        <title>Methylomonas rapida sp. nov., Carotenoid-Producing Obligate Methanotrophs with High Growth Characteristics and Biotechnological Potential.</title>
        <authorList>
            <person name="Tikhonova E.N."/>
            <person name="Suleimanov R.Z."/>
            <person name="Miroshnikov K."/>
            <person name="Oshkin I.Y."/>
            <person name="Belova S.E."/>
            <person name="Danilova O.V."/>
            <person name="Ashikhmin A."/>
            <person name="Konopkin A."/>
            <person name="But S.Y."/>
            <person name="Khmelenina V.N."/>
            <person name="Kuznetsov N."/>
            <person name="Pimenov N.V."/>
            <person name="Dedysh S.N."/>
        </authorList>
    </citation>
    <scope>NUCLEOTIDE SEQUENCE</scope>
    <source>
        <strain evidence="11">MP1</strain>
    </source>
</reference>
<dbReference type="CDD" id="cd07571">
    <property type="entry name" value="ALP_N-acyl_transferase"/>
    <property type="match status" value="1"/>
</dbReference>
<dbReference type="PANTHER" id="PTHR38686">
    <property type="entry name" value="APOLIPOPROTEIN N-ACYLTRANSFERASE"/>
    <property type="match status" value="1"/>
</dbReference>
<evidence type="ECO:0000256" key="5">
    <source>
        <dbReference type="ARBA" id="ARBA00022692"/>
    </source>
</evidence>
<dbReference type="InterPro" id="IPR036526">
    <property type="entry name" value="C-N_Hydrolase_sf"/>
</dbReference>
<keyword evidence="12" id="KW-1185">Reference proteome</keyword>
<evidence type="ECO:0000313" key="12">
    <source>
        <dbReference type="Proteomes" id="UP001162780"/>
    </source>
</evidence>